<accession>A0ABX9USN5</accession>
<name>A0ABX9USN5_9GAMM</name>
<organism evidence="1 2">
    <name type="scientific">Stutzerimonas nitrititolerans</name>
    <dbReference type="NCBI Taxonomy" id="2482751"/>
    <lineage>
        <taxon>Bacteria</taxon>
        <taxon>Pseudomonadati</taxon>
        <taxon>Pseudomonadota</taxon>
        <taxon>Gammaproteobacteria</taxon>
        <taxon>Pseudomonadales</taxon>
        <taxon>Pseudomonadaceae</taxon>
        <taxon>Stutzerimonas</taxon>
    </lineage>
</organism>
<keyword evidence="2" id="KW-1185">Reference proteome</keyword>
<evidence type="ECO:0000313" key="1">
    <source>
        <dbReference type="EMBL" id="RMH96311.1"/>
    </source>
</evidence>
<sequence length="281" mass="31656">MMAKSRFHLFRYQLLPRDRYFQGDLYGPNSVDELIKQKNELFSAALRAPTLFKSERTEVNVQKLVDSDDFFLYRIAVNRSVNLETKDFGSRPADHWPKIWVAIWNHPDKQLIAVQHRTQAFQKPIAAARLLMKSLEEPLSRHQLVAAAEPLFEEKVFWDLVDKHKGRIKKVEFELVTPNMASISKALPDDLRSFAKRTNAVKSTLSLESDPESALVLEKSDEVVEGLASYTSEGGGNVSISLAGIKKKISTSTTVKEIEVADAKLEGDADAVAEILKSLMK</sequence>
<gene>
    <name evidence="1" type="ORF">EA795_20490</name>
</gene>
<dbReference type="EMBL" id="RFFL01000039">
    <property type="protein sequence ID" value="RMH96311.1"/>
    <property type="molecule type" value="Genomic_DNA"/>
</dbReference>
<dbReference type="Proteomes" id="UP000269134">
    <property type="component" value="Unassembled WGS sequence"/>
</dbReference>
<reference evidence="1 2" key="1">
    <citation type="submission" date="2018-10" db="EMBL/GenBank/DDBJ databases">
        <title>Pseudomonas sp. GL14 genome.</title>
        <authorList>
            <person name="Peng J."/>
            <person name="Liu Z.-P."/>
        </authorList>
    </citation>
    <scope>NUCLEOTIDE SEQUENCE [LARGE SCALE GENOMIC DNA]</scope>
    <source>
        <strain evidence="1 2">GL14</strain>
    </source>
</reference>
<protein>
    <submittedName>
        <fullName evidence="1">Uncharacterized protein</fullName>
    </submittedName>
</protein>
<proteinExistence type="predicted"/>
<evidence type="ECO:0000313" key="2">
    <source>
        <dbReference type="Proteomes" id="UP000269134"/>
    </source>
</evidence>
<comment type="caution">
    <text evidence="1">The sequence shown here is derived from an EMBL/GenBank/DDBJ whole genome shotgun (WGS) entry which is preliminary data.</text>
</comment>